<reference evidence="2 3" key="1">
    <citation type="submission" date="2006-02" db="EMBL/GenBank/DDBJ databases">
        <authorList>
            <person name="Pinhassi J."/>
            <person name="Pedros-Alio C."/>
            <person name="Ferriera S."/>
            <person name="Johnson J."/>
            <person name="Kravitz S."/>
            <person name="Halpern A."/>
            <person name="Remington K."/>
            <person name="Beeson K."/>
            <person name="Tran B."/>
            <person name="Rogers Y.-H."/>
            <person name="Friedman R."/>
            <person name="Venter J.C."/>
        </authorList>
    </citation>
    <scope>NUCLEOTIDE SEQUENCE [LARGE SCALE GENOMIC DNA]</scope>
    <source>
        <strain evidence="2 3">MED92</strain>
    </source>
</reference>
<evidence type="ECO:0000313" key="3">
    <source>
        <dbReference type="Proteomes" id="UP000002171"/>
    </source>
</evidence>
<evidence type="ECO:0000313" key="2">
    <source>
        <dbReference type="EMBL" id="EAR62195.1"/>
    </source>
</evidence>
<dbReference type="Proteomes" id="UP000002171">
    <property type="component" value="Unassembled WGS sequence"/>
</dbReference>
<dbReference type="OrthoDB" id="9796294at2"/>
<feature type="chain" id="PRO_5030909637" description="Cytochrome c domain-containing protein" evidence="1">
    <location>
        <begin position="23"/>
        <end position="109"/>
    </location>
</feature>
<evidence type="ECO:0008006" key="4">
    <source>
        <dbReference type="Google" id="ProtNLM"/>
    </source>
</evidence>
<dbReference type="EMBL" id="AAOW01000004">
    <property type="protein sequence ID" value="EAR62195.1"/>
    <property type="molecule type" value="Genomic_DNA"/>
</dbReference>
<comment type="caution">
    <text evidence="2">The sequence shown here is derived from an EMBL/GenBank/DDBJ whole genome shotgun (WGS) entry which is preliminary data.</text>
</comment>
<dbReference type="GO" id="GO:0020037">
    <property type="term" value="F:heme binding"/>
    <property type="evidence" value="ECO:0007669"/>
    <property type="project" value="InterPro"/>
</dbReference>
<sequence length="109" mass="12345">MSYRASIAALILLTSVAPLSNAADAESGKELYHEVEIERTIRGIEYTDANCVTCHEASFYQRSDRKVTTYAKLEAFVEGCNTNLDVGWFPEDVSDVAAYLNREYYKFEK</sequence>
<dbReference type="GO" id="GO:0009055">
    <property type="term" value="F:electron transfer activity"/>
    <property type="evidence" value="ECO:0007669"/>
    <property type="project" value="InterPro"/>
</dbReference>
<gene>
    <name evidence="2" type="ORF">MED92_10829</name>
</gene>
<organism evidence="2 3">
    <name type="scientific">Neptuniibacter caesariensis</name>
    <dbReference type="NCBI Taxonomy" id="207954"/>
    <lineage>
        <taxon>Bacteria</taxon>
        <taxon>Pseudomonadati</taxon>
        <taxon>Pseudomonadota</taxon>
        <taxon>Gammaproteobacteria</taxon>
        <taxon>Oceanospirillales</taxon>
        <taxon>Oceanospirillaceae</taxon>
        <taxon>Neptuniibacter</taxon>
    </lineage>
</organism>
<feature type="signal peptide" evidence="1">
    <location>
        <begin position="1"/>
        <end position="22"/>
    </location>
</feature>
<accession>A0A7U8C8U3</accession>
<dbReference type="SUPFAM" id="SSF46626">
    <property type="entry name" value="Cytochrome c"/>
    <property type="match status" value="1"/>
</dbReference>
<dbReference type="AlphaFoldDB" id="A0A7U8C8U3"/>
<keyword evidence="1" id="KW-0732">Signal</keyword>
<dbReference type="RefSeq" id="WP_007019832.1">
    <property type="nucleotide sequence ID" value="NZ_CH724125.1"/>
</dbReference>
<protein>
    <recommendedName>
        <fullName evidence="4">Cytochrome c domain-containing protein</fullName>
    </recommendedName>
</protein>
<keyword evidence="3" id="KW-1185">Reference proteome</keyword>
<proteinExistence type="predicted"/>
<name>A0A7U8C8U3_NEPCE</name>
<dbReference type="InterPro" id="IPR036909">
    <property type="entry name" value="Cyt_c-like_dom_sf"/>
</dbReference>
<evidence type="ECO:0000256" key="1">
    <source>
        <dbReference type="SAM" id="SignalP"/>
    </source>
</evidence>